<dbReference type="InterPro" id="IPR011712">
    <property type="entry name" value="Sig_transdc_His_kin_sub3_dim/P"/>
</dbReference>
<dbReference type="GO" id="GO:0005524">
    <property type="term" value="F:ATP binding"/>
    <property type="evidence" value="ECO:0007669"/>
    <property type="project" value="UniProtKB-KW"/>
</dbReference>
<feature type="transmembrane region" description="Helical" evidence="10">
    <location>
        <begin position="142"/>
        <end position="162"/>
    </location>
</feature>
<reference evidence="12" key="1">
    <citation type="submission" date="2020-02" db="EMBL/GenBank/DDBJ databases">
        <authorList>
            <person name="Meier V. D."/>
        </authorList>
    </citation>
    <scope>NUCLEOTIDE SEQUENCE</scope>
    <source>
        <strain evidence="12">AVDCRST_MAG18</strain>
    </source>
</reference>
<protein>
    <recommendedName>
        <fullName evidence="2">histidine kinase</fullName>
        <ecNumber evidence="2">2.7.13.3</ecNumber>
    </recommendedName>
</protein>
<dbReference type="AlphaFoldDB" id="A0A6J4VUC0"/>
<dbReference type="SMART" id="SM00387">
    <property type="entry name" value="HATPase_c"/>
    <property type="match status" value="1"/>
</dbReference>
<keyword evidence="7" id="KW-0067">ATP-binding</keyword>
<evidence type="ECO:0000256" key="4">
    <source>
        <dbReference type="ARBA" id="ARBA00022679"/>
    </source>
</evidence>
<dbReference type="PIRSF" id="PIRSF037434">
    <property type="entry name" value="STHK_ChrS"/>
    <property type="match status" value="1"/>
</dbReference>
<evidence type="ECO:0000256" key="7">
    <source>
        <dbReference type="ARBA" id="ARBA00022840"/>
    </source>
</evidence>
<evidence type="ECO:0000256" key="6">
    <source>
        <dbReference type="ARBA" id="ARBA00022777"/>
    </source>
</evidence>
<dbReference type="GO" id="GO:0000155">
    <property type="term" value="F:phosphorelay sensor kinase activity"/>
    <property type="evidence" value="ECO:0007669"/>
    <property type="project" value="InterPro"/>
</dbReference>
<dbReference type="GO" id="GO:0016020">
    <property type="term" value="C:membrane"/>
    <property type="evidence" value="ECO:0007669"/>
    <property type="project" value="InterPro"/>
</dbReference>
<keyword evidence="3" id="KW-0597">Phosphoprotein</keyword>
<dbReference type="Gene3D" id="3.30.565.10">
    <property type="entry name" value="Histidine kinase-like ATPase, C-terminal domain"/>
    <property type="match status" value="1"/>
</dbReference>
<keyword evidence="6" id="KW-0418">Kinase</keyword>
<keyword evidence="10" id="KW-0472">Membrane</keyword>
<dbReference type="Pfam" id="PF07730">
    <property type="entry name" value="HisKA_3"/>
    <property type="match status" value="1"/>
</dbReference>
<keyword evidence="10" id="KW-1133">Transmembrane helix</keyword>
<gene>
    <name evidence="12" type="ORF">AVDCRST_MAG18-4643</name>
</gene>
<dbReference type="InterPro" id="IPR050482">
    <property type="entry name" value="Sensor_HK_TwoCompSys"/>
</dbReference>
<comment type="catalytic activity">
    <reaction evidence="1">
        <text>ATP + protein L-histidine = ADP + protein N-phospho-L-histidine.</text>
        <dbReference type="EC" id="2.7.13.3"/>
    </reaction>
</comment>
<feature type="region of interest" description="Disordered" evidence="9">
    <location>
        <begin position="1"/>
        <end position="23"/>
    </location>
</feature>
<name>A0A6J4VUC0_9BACT</name>
<dbReference type="InterPro" id="IPR017205">
    <property type="entry name" value="Sig_transdc_His_kinase_ChrS"/>
</dbReference>
<proteinExistence type="predicted"/>
<dbReference type="CDD" id="cd16917">
    <property type="entry name" value="HATPase_UhpB-NarQ-NarX-like"/>
    <property type="match status" value="1"/>
</dbReference>
<evidence type="ECO:0000259" key="11">
    <source>
        <dbReference type="SMART" id="SM00387"/>
    </source>
</evidence>
<sequence length="431" mass="47439">MTGTQPIEQGWAEPNAHAPERDSSVVRRPGWQLRMPILNEQLETFQFVEWIIIITAYLFHFVDTPGRPWPHWLAWTVALGGFALIERFEPRFIARGRTDIYIALRLAFATWAIWLVDVGFITTFLFFIVVANGWAIERRLGIVAAIGSALALYGTMFLLVGFSEPEEYINLLPWLAGLGFIGGTSQLAKREQEARERSDALLVELTAAHRQLQVYAEQAGELATTRERNRLAREIHDSLGHYLTIINVQLETALAWRPRDGERADRAVGEAKRLASEALTDVRRSVAALRPTALDTLSIREAIAAQVADFREHSGLAIELAIEGDESRCSRATGLALYRAVQEGLTNIRKHAGARHVAVRLHFGPATTELTIADDGRGFSPAPTPGPRPDGGFGLISIRERMTLLGGSLDVGPGPAGGTVLRATLPHAAAR</sequence>
<feature type="transmembrane region" description="Helical" evidence="10">
    <location>
        <begin position="108"/>
        <end position="130"/>
    </location>
</feature>
<evidence type="ECO:0000256" key="9">
    <source>
        <dbReference type="SAM" id="MobiDB-lite"/>
    </source>
</evidence>
<accession>A0A6J4VUC0</accession>
<evidence type="ECO:0000256" key="5">
    <source>
        <dbReference type="ARBA" id="ARBA00022741"/>
    </source>
</evidence>
<evidence type="ECO:0000256" key="10">
    <source>
        <dbReference type="SAM" id="Phobius"/>
    </source>
</evidence>
<evidence type="ECO:0000256" key="2">
    <source>
        <dbReference type="ARBA" id="ARBA00012438"/>
    </source>
</evidence>
<dbReference type="InterPro" id="IPR003594">
    <property type="entry name" value="HATPase_dom"/>
</dbReference>
<dbReference type="GO" id="GO:0046983">
    <property type="term" value="F:protein dimerization activity"/>
    <property type="evidence" value="ECO:0007669"/>
    <property type="project" value="InterPro"/>
</dbReference>
<dbReference type="InterPro" id="IPR036890">
    <property type="entry name" value="HATPase_C_sf"/>
</dbReference>
<keyword evidence="5" id="KW-0547">Nucleotide-binding</keyword>
<dbReference type="Gene3D" id="1.20.5.1930">
    <property type="match status" value="1"/>
</dbReference>
<dbReference type="PANTHER" id="PTHR24421:SF10">
    <property type="entry name" value="NITRATE_NITRITE SENSOR PROTEIN NARQ"/>
    <property type="match status" value="1"/>
</dbReference>
<dbReference type="EMBL" id="CADCWN010000372">
    <property type="protein sequence ID" value="CAA9589460.1"/>
    <property type="molecule type" value="Genomic_DNA"/>
</dbReference>
<keyword evidence="8" id="KW-0902">Two-component regulatory system</keyword>
<keyword evidence="10" id="KW-0812">Transmembrane</keyword>
<evidence type="ECO:0000313" key="12">
    <source>
        <dbReference type="EMBL" id="CAA9589460.1"/>
    </source>
</evidence>
<organism evidence="12">
    <name type="scientific">uncultured Thermomicrobiales bacterium</name>
    <dbReference type="NCBI Taxonomy" id="1645740"/>
    <lineage>
        <taxon>Bacteria</taxon>
        <taxon>Pseudomonadati</taxon>
        <taxon>Thermomicrobiota</taxon>
        <taxon>Thermomicrobia</taxon>
        <taxon>Thermomicrobiales</taxon>
        <taxon>environmental samples</taxon>
    </lineage>
</organism>
<dbReference type="SUPFAM" id="SSF55874">
    <property type="entry name" value="ATPase domain of HSP90 chaperone/DNA topoisomerase II/histidine kinase"/>
    <property type="match status" value="1"/>
</dbReference>
<evidence type="ECO:0000256" key="3">
    <source>
        <dbReference type="ARBA" id="ARBA00022553"/>
    </source>
</evidence>
<evidence type="ECO:0000256" key="1">
    <source>
        <dbReference type="ARBA" id="ARBA00000085"/>
    </source>
</evidence>
<dbReference type="EC" id="2.7.13.3" evidence="2"/>
<feature type="domain" description="Histidine kinase/HSP90-like ATPase" evidence="11">
    <location>
        <begin position="332"/>
        <end position="429"/>
    </location>
</feature>
<dbReference type="Pfam" id="PF02518">
    <property type="entry name" value="HATPase_c"/>
    <property type="match status" value="1"/>
</dbReference>
<evidence type="ECO:0000256" key="8">
    <source>
        <dbReference type="ARBA" id="ARBA00023012"/>
    </source>
</evidence>
<dbReference type="PANTHER" id="PTHR24421">
    <property type="entry name" value="NITRATE/NITRITE SENSOR PROTEIN NARX-RELATED"/>
    <property type="match status" value="1"/>
</dbReference>
<keyword evidence="4" id="KW-0808">Transferase</keyword>